<dbReference type="KEGG" id="vg:65113233"/>
<reference evidence="1 2" key="1">
    <citation type="submission" date="2018-04" db="EMBL/GenBank/DDBJ databases">
        <title>Complete genome sequences of new Aeromonas and Pseudomonas phages promising in phage therapy dedicated to aquaculture.</title>
        <authorList>
            <person name="Kolsut J."/>
            <person name="Wojcik E."/>
            <person name="Wojtasik A."/>
            <person name="Dastych J."/>
        </authorList>
    </citation>
    <scope>NUCLEOTIDE SEQUENCE [LARGE SCALE GENOMIC DNA]</scope>
</reference>
<dbReference type="EMBL" id="MH179476">
    <property type="protein sequence ID" value="AWH14861.1"/>
    <property type="molecule type" value="Genomic_DNA"/>
</dbReference>
<dbReference type="Proteomes" id="UP000246321">
    <property type="component" value="Segment"/>
</dbReference>
<dbReference type="RefSeq" id="YP_010095597.1">
    <property type="nucleotide sequence ID" value="NC_055746.1"/>
</dbReference>
<name>A0A2S1PE78_9CAUD</name>
<sequence>MKARFKSEEARQQFIDYGEKRWATGPLGDTNNNRRIARHLGMKEFDVVKLNSPFAGWFDIVIDGMVFESIASDEVCFFEFID</sequence>
<organism evidence="1 2">
    <name type="scientific">Aeromonas phage 50AhydR13PP</name>
    <dbReference type="NCBI Taxonomy" id="2163978"/>
    <lineage>
        <taxon>Viruses</taxon>
        <taxon>Duplodnaviria</taxon>
        <taxon>Heunggongvirae</taxon>
        <taxon>Uroviricota</taxon>
        <taxon>Caudoviricetes</taxon>
        <taxon>Pantevenvirales</taxon>
        <taxon>Straboviridae</taxon>
        <taxon>Tulanevirus</taxon>
        <taxon>Tulanevirus 50ahydr13pp</taxon>
    </lineage>
</organism>
<keyword evidence="2" id="KW-1185">Reference proteome</keyword>
<evidence type="ECO:0000313" key="2">
    <source>
        <dbReference type="Proteomes" id="UP000246321"/>
    </source>
</evidence>
<accession>A0A2S1PE78</accession>
<evidence type="ECO:0000313" key="1">
    <source>
        <dbReference type="EMBL" id="AWH14861.1"/>
    </source>
</evidence>
<proteinExistence type="predicted"/>
<dbReference type="GeneID" id="65113233"/>
<protein>
    <submittedName>
        <fullName evidence="1">Uncharacterized protein</fullName>
    </submittedName>
</protein>